<dbReference type="Pfam" id="PF13361">
    <property type="entry name" value="UvrD_C"/>
    <property type="match status" value="2"/>
</dbReference>
<evidence type="ECO:0000313" key="15">
    <source>
        <dbReference type="EMBL" id="OGG55407.1"/>
    </source>
</evidence>
<sequence length="1123" mass="123257">MRFVLDIHLHSSHSRATSRDLTPENLHRWSALKGLTVVGTGDFTHPAWIEELKTKLSPAEEGLYRLKPAYRTPVEKDLPASCRGEVRFLLSVEISSIYKKNGRTRKVHNLVLMPDFTSVERLNRRLGEIGNLKSDGRPILGLDSRDLVEIALEACPEALFIPAHIWTPHFAMFGANSGFDSFEECFEDMMPHIFAVETGLSSDPPMNWRLSVLDNFAIVSNSDAHSPPKLAREATCFDTDLSYPAIRSALKGRDPARFTGTLEFYPEEGKYHCDGHRACGVRWRPAETRAAGGACSVCGRPVTVGVLHRVEALADRPEGARPEAARPYENLIPLTEIIASAKGIGPVSQKAQETYYALLHALGPELKVLREAPVEEIDRCGGPLVAEGVRRMRAGEVEIAPGFDGEYGRIRVFREGEREQVAGQGDMFGRRKGTAENAKGAKKGRGEGEQPSPRLASLGFPSPTCGRGVANNVSQGEGLICDPRPVTQDSGLRIGGQEERGGTVLTPEQEAAVRAEEGPVVVAAGPGTGKTLVLTLRAVRLIREHGVPAQAIMAVTFTNRAAHEMLRRVRDMLPELREVGVRVGTFHRMALDLLREHGGGEERTLIDEIEARSIVEAVLREGKYQIRLSDACDAISRAKGGNTLRDALQGSSEVGSMMREYQNRIQMLRLRDYDDILLDAVALLESDAGVLEEVRRVHLMVDEFQDVNAVQYRFVRLIAGAGRNLFVIGDPDQAIYGFRGADPRHFRQLLEDFPGARLIRLEVNHRSTGAILGAAHAVIEAEPGRLGLALRATRETGVRVRLLAVESDVAEGIAVAQEIVRQVGGTDLIGASSRTGRSFGDFAVLFRTGRQADAVEACLQKEGLPCRVVGQKGFLDAAPVRDALTFLRCALRPEDDYRLLCALRSFGPGAGALKAAQARQAEAGGALVDALRSVSQSRGGEGVRGFLEAVERFHDLARTGRPEQVVGAWREAFGVSEDPDVGRLLEVCGRYDTVEEMMRDVLLGQEADCERWGRAALRGEAVTLMTLHAAKGLEFPVVFIVGAEDGLIPFRDADLSEERRLLYVGITRGRDEVILTAVRRRVRYGRQVACEVSPFLRDLCGSLIEVEQQTRRPRRGEEQLSLF</sequence>
<dbReference type="CDD" id="cd18807">
    <property type="entry name" value="SF1_C_UvrD"/>
    <property type="match status" value="1"/>
</dbReference>
<dbReference type="AlphaFoldDB" id="A0A1F6D217"/>
<organism evidence="15 16">
    <name type="scientific">Handelsmanbacteria sp. (strain RIFCSPLOWO2_12_FULL_64_10)</name>
    <dbReference type="NCBI Taxonomy" id="1817868"/>
    <lineage>
        <taxon>Bacteria</taxon>
        <taxon>Candidatus Handelsmaniibacteriota</taxon>
    </lineage>
</organism>
<dbReference type="Gene3D" id="1.10.10.160">
    <property type="match status" value="1"/>
</dbReference>
<feature type="domain" description="UvrD-like helicase ATP-binding" evidence="13">
    <location>
        <begin position="503"/>
        <end position="768"/>
    </location>
</feature>
<dbReference type="EC" id="5.6.2.4" evidence="9"/>
<evidence type="ECO:0000256" key="6">
    <source>
        <dbReference type="ARBA" id="ARBA00023125"/>
    </source>
</evidence>
<name>A0A1F6D217_HANXR</name>
<feature type="binding site" evidence="11">
    <location>
        <begin position="524"/>
        <end position="531"/>
    </location>
    <ligand>
        <name>ATP</name>
        <dbReference type="ChEBI" id="CHEBI:30616"/>
    </ligand>
</feature>
<keyword evidence="4 11" id="KW-0347">Helicase</keyword>
<comment type="similarity">
    <text evidence="1">Belongs to the helicase family. UvrD subfamily.</text>
</comment>
<evidence type="ECO:0000256" key="7">
    <source>
        <dbReference type="ARBA" id="ARBA00023235"/>
    </source>
</evidence>
<evidence type="ECO:0000256" key="1">
    <source>
        <dbReference type="ARBA" id="ARBA00009922"/>
    </source>
</evidence>
<dbReference type="EMBL" id="MFKF01000080">
    <property type="protein sequence ID" value="OGG55407.1"/>
    <property type="molecule type" value="Genomic_DNA"/>
</dbReference>
<dbReference type="InterPro" id="IPR000212">
    <property type="entry name" value="DNA_helicase_UvrD/REP"/>
</dbReference>
<dbReference type="SUPFAM" id="SSF52540">
    <property type="entry name" value="P-loop containing nucleoside triphosphate hydrolases"/>
    <property type="match status" value="1"/>
</dbReference>
<feature type="region of interest" description="Disordered" evidence="12">
    <location>
        <begin position="429"/>
        <end position="463"/>
    </location>
</feature>
<dbReference type="PROSITE" id="PS51198">
    <property type="entry name" value="UVRD_HELICASE_ATP_BIND"/>
    <property type="match status" value="1"/>
</dbReference>
<proteinExistence type="inferred from homology"/>
<dbReference type="PANTHER" id="PTHR11070">
    <property type="entry name" value="UVRD / RECB / PCRA DNA HELICASE FAMILY MEMBER"/>
    <property type="match status" value="1"/>
</dbReference>
<dbReference type="CDD" id="cd19067">
    <property type="entry name" value="PfuEndoQ-like"/>
    <property type="match status" value="1"/>
</dbReference>
<evidence type="ECO:0000256" key="3">
    <source>
        <dbReference type="ARBA" id="ARBA00022801"/>
    </source>
</evidence>
<feature type="domain" description="UvrD-like helicase C-terminal" evidence="14">
    <location>
        <begin position="769"/>
        <end position="1032"/>
    </location>
</feature>
<dbReference type="InterPro" id="IPR014016">
    <property type="entry name" value="UvrD-like_ATP-bd"/>
</dbReference>
<evidence type="ECO:0000313" key="16">
    <source>
        <dbReference type="Proteomes" id="UP000178606"/>
    </source>
</evidence>
<keyword evidence="6" id="KW-0238">DNA-binding</keyword>
<reference evidence="15 16" key="1">
    <citation type="journal article" date="2016" name="Nat. Commun.">
        <title>Thousands of microbial genomes shed light on interconnected biogeochemical processes in an aquifer system.</title>
        <authorList>
            <person name="Anantharaman K."/>
            <person name="Brown C.T."/>
            <person name="Hug L.A."/>
            <person name="Sharon I."/>
            <person name="Castelle C.J."/>
            <person name="Probst A.J."/>
            <person name="Thomas B.C."/>
            <person name="Singh A."/>
            <person name="Wilkins M.J."/>
            <person name="Karaoz U."/>
            <person name="Brodie E.L."/>
            <person name="Williams K.H."/>
            <person name="Hubbard S.S."/>
            <person name="Banfield J.F."/>
        </authorList>
    </citation>
    <scope>NUCLEOTIDE SEQUENCE [LARGE SCALE GENOMIC DNA]</scope>
    <source>
        <strain evidence="16">RIFCSPLOWO2_12_FULL_64_10</strain>
    </source>
</reference>
<dbReference type="Pfam" id="PF00580">
    <property type="entry name" value="UvrD-helicase"/>
    <property type="match status" value="1"/>
</dbReference>
<evidence type="ECO:0000256" key="11">
    <source>
        <dbReference type="PROSITE-ProRule" id="PRU00560"/>
    </source>
</evidence>
<dbReference type="SUPFAM" id="SSF89550">
    <property type="entry name" value="PHP domain-like"/>
    <property type="match status" value="1"/>
</dbReference>
<evidence type="ECO:0000259" key="13">
    <source>
        <dbReference type="PROSITE" id="PS51198"/>
    </source>
</evidence>
<evidence type="ECO:0000256" key="5">
    <source>
        <dbReference type="ARBA" id="ARBA00022840"/>
    </source>
</evidence>
<dbReference type="Gene3D" id="1.10.486.10">
    <property type="entry name" value="PCRA, domain 4"/>
    <property type="match status" value="1"/>
</dbReference>
<dbReference type="GO" id="GO:0043138">
    <property type="term" value="F:3'-5' DNA helicase activity"/>
    <property type="evidence" value="ECO:0007669"/>
    <property type="project" value="UniProtKB-EC"/>
</dbReference>
<dbReference type="PANTHER" id="PTHR11070:SF2">
    <property type="entry name" value="ATP-DEPENDENT DNA HELICASE SRS2"/>
    <property type="match status" value="1"/>
</dbReference>
<dbReference type="Gene3D" id="3.40.50.300">
    <property type="entry name" value="P-loop containing nucleotide triphosphate hydrolases"/>
    <property type="match status" value="2"/>
</dbReference>
<keyword evidence="7" id="KW-0413">Isomerase</keyword>
<evidence type="ECO:0000256" key="2">
    <source>
        <dbReference type="ARBA" id="ARBA00022741"/>
    </source>
</evidence>
<evidence type="ECO:0000256" key="10">
    <source>
        <dbReference type="ARBA" id="ARBA00048988"/>
    </source>
</evidence>
<gene>
    <name evidence="15" type="ORF">A3F84_26230</name>
</gene>
<dbReference type="Gene3D" id="3.20.20.140">
    <property type="entry name" value="Metal-dependent hydrolases"/>
    <property type="match status" value="1"/>
</dbReference>
<dbReference type="CDD" id="cd17932">
    <property type="entry name" value="DEXQc_UvrD"/>
    <property type="match status" value="1"/>
</dbReference>
<dbReference type="GO" id="GO:0005524">
    <property type="term" value="F:ATP binding"/>
    <property type="evidence" value="ECO:0007669"/>
    <property type="project" value="UniProtKB-UniRule"/>
</dbReference>
<evidence type="ECO:0000256" key="4">
    <source>
        <dbReference type="ARBA" id="ARBA00022806"/>
    </source>
</evidence>
<dbReference type="InterPro" id="IPR014017">
    <property type="entry name" value="DNA_helicase_UvrD-like_C"/>
</dbReference>
<dbReference type="GO" id="GO:0016887">
    <property type="term" value="F:ATP hydrolysis activity"/>
    <property type="evidence" value="ECO:0007669"/>
    <property type="project" value="RHEA"/>
</dbReference>
<keyword evidence="5 11" id="KW-0067">ATP-binding</keyword>
<evidence type="ECO:0000259" key="14">
    <source>
        <dbReference type="PROSITE" id="PS51217"/>
    </source>
</evidence>
<comment type="catalytic activity">
    <reaction evidence="10">
        <text>ATP + H2O = ADP + phosphate + H(+)</text>
        <dbReference type="Rhea" id="RHEA:13065"/>
        <dbReference type="ChEBI" id="CHEBI:15377"/>
        <dbReference type="ChEBI" id="CHEBI:15378"/>
        <dbReference type="ChEBI" id="CHEBI:30616"/>
        <dbReference type="ChEBI" id="CHEBI:43474"/>
        <dbReference type="ChEBI" id="CHEBI:456216"/>
        <dbReference type="EC" id="5.6.2.4"/>
    </reaction>
</comment>
<comment type="caution">
    <text evidence="15">The sequence shown here is derived from an EMBL/GenBank/DDBJ whole genome shotgun (WGS) entry which is preliminary data.</text>
</comment>
<comment type="catalytic activity">
    <reaction evidence="8">
        <text>Couples ATP hydrolysis with the unwinding of duplex DNA by translocating in the 3'-5' direction.</text>
        <dbReference type="EC" id="5.6.2.4"/>
    </reaction>
</comment>
<dbReference type="GO" id="GO:0003677">
    <property type="term" value="F:DNA binding"/>
    <property type="evidence" value="ECO:0007669"/>
    <property type="project" value="UniProtKB-KW"/>
</dbReference>
<keyword evidence="2 11" id="KW-0547">Nucleotide-binding</keyword>
<dbReference type="InterPro" id="IPR013986">
    <property type="entry name" value="DExx_box_DNA_helicase_dom_sf"/>
</dbReference>
<dbReference type="InterPro" id="IPR027417">
    <property type="entry name" value="P-loop_NTPase"/>
</dbReference>
<dbReference type="GO" id="GO:0000725">
    <property type="term" value="P:recombinational repair"/>
    <property type="evidence" value="ECO:0007669"/>
    <property type="project" value="TreeGrafter"/>
</dbReference>
<evidence type="ECO:0000256" key="8">
    <source>
        <dbReference type="ARBA" id="ARBA00034617"/>
    </source>
</evidence>
<protein>
    <recommendedName>
        <fullName evidence="9">DNA 3'-5' helicase</fullName>
        <ecNumber evidence="9">5.6.2.4</ecNumber>
    </recommendedName>
</protein>
<dbReference type="InterPro" id="IPR016195">
    <property type="entry name" value="Pol/histidinol_Pase-like"/>
</dbReference>
<evidence type="ECO:0000256" key="12">
    <source>
        <dbReference type="SAM" id="MobiDB-lite"/>
    </source>
</evidence>
<accession>A0A1F6D217</accession>
<evidence type="ECO:0000256" key="9">
    <source>
        <dbReference type="ARBA" id="ARBA00034808"/>
    </source>
</evidence>
<keyword evidence="3 11" id="KW-0378">Hydrolase</keyword>
<dbReference type="Proteomes" id="UP000178606">
    <property type="component" value="Unassembled WGS sequence"/>
</dbReference>
<dbReference type="PROSITE" id="PS51217">
    <property type="entry name" value="UVRD_HELICASE_CTER"/>
    <property type="match status" value="1"/>
</dbReference>